<dbReference type="EMBL" id="CBLX010000019">
    <property type="protein sequence ID" value="CDG40521.1"/>
    <property type="molecule type" value="Genomic_DNA"/>
</dbReference>
<evidence type="ECO:0000313" key="1">
    <source>
        <dbReference type="EMBL" id="CDG40521.1"/>
    </source>
</evidence>
<organism evidence="1 2">
    <name type="scientific">Asaia bogorensis</name>
    <dbReference type="NCBI Taxonomy" id="91915"/>
    <lineage>
        <taxon>Bacteria</taxon>
        <taxon>Pseudomonadati</taxon>
        <taxon>Pseudomonadota</taxon>
        <taxon>Alphaproteobacteria</taxon>
        <taxon>Acetobacterales</taxon>
        <taxon>Acetobacteraceae</taxon>
        <taxon>Asaia</taxon>
    </lineage>
</organism>
<dbReference type="RefSeq" id="WP_146926321.1">
    <property type="nucleotide sequence ID" value="NZ_CBLX010000019.1"/>
</dbReference>
<dbReference type="AlphaFoldDB" id="A0A060QL72"/>
<evidence type="ECO:0000313" key="2">
    <source>
        <dbReference type="Proteomes" id="UP000027583"/>
    </source>
</evidence>
<gene>
    <name evidence="1" type="ORF">ASAP_2476</name>
</gene>
<accession>A0A060QL72</accession>
<proteinExistence type="predicted"/>
<reference evidence="1 2" key="1">
    <citation type="journal article" date="2014" name="Genome Biol. Evol.">
        <title>Acetic acid bacteria genomes reveal functional traits for adaptation to life in insect guts.</title>
        <authorList>
            <person name="Chouaia B."/>
            <person name="Gaiarsa S."/>
            <person name="Crotti E."/>
            <person name="Comandatore F."/>
            <person name="Degli Esposti M."/>
            <person name="Ricci I."/>
            <person name="Alma A."/>
            <person name="Favia G."/>
            <person name="Bandi C."/>
            <person name="Daffonchio D."/>
        </authorList>
    </citation>
    <scope>NUCLEOTIDE SEQUENCE [LARGE SCALE GENOMIC DNA]</scope>
    <source>
        <strain evidence="1 2">SF2.1</strain>
    </source>
</reference>
<reference evidence="1 2" key="2">
    <citation type="journal article" date="2014" name="PLoS ONE">
        <title>Evolution of mitochondria reconstructed from the energy metabolism of living bacteria.</title>
        <authorList>
            <person name="Degli Esposti M."/>
            <person name="Chouaia B."/>
            <person name="Comandatore F."/>
            <person name="Crotti E."/>
            <person name="Sassera D."/>
            <person name="Lievens P.M."/>
            <person name="Daffonchio D."/>
            <person name="Bandi C."/>
        </authorList>
    </citation>
    <scope>NUCLEOTIDE SEQUENCE [LARGE SCALE GENOMIC DNA]</scope>
    <source>
        <strain evidence="1 2">SF2.1</strain>
    </source>
</reference>
<name>A0A060QL72_9PROT</name>
<protein>
    <submittedName>
        <fullName evidence="1">Uncharacterized protein</fullName>
    </submittedName>
</protein>
<dbReference type="Proteomes" id="UP000027583">
    <property type="component" value="Unassembled WGS sequence"/>
</dbReference>
<sequence>MNTEPREFISNIVAQLVITHGDLLSVQAAIERSALNMSFHESEIRNLQKLDHATQFVDAITIILRNFMHTACRDDDTQLNLEDLLKDVQLGSVQGLFTGRNAPPPAAAGEIDFF</sequence>
<dbReference type="GeneID" id="78227337"/>
<comment type="caution">
    <text evidence="1">The sequence shown here is derived from an EMBL/GenBank/DDBJ whole genome shotgun (WGS) entry which is preliminary data.</text>
</comment>